<dbReference type="Proteomes" id="UP000054270">
    <property type="component" value="Unassembled WGS sequence"/>
</dbReference>
<protein>
    <recommendedName>
        <fullName evidence="4">hAT-like transposase RNase-H fold domain-containing protein</fullName>
    </recommendedName>
</protein>
<feature type="compositionally biased region" description="Polar residues" evidence="1">
    <location>
        <begin position="155"/>
        <end position="170"/>
    </location>
</feature>
<evidence type="ECO:0000313" key="2">
    <source>
        <dbReference type="EMBL" id="KJA12993.1"/>
    </source>
</evidence>
<sequence>MEAHNKSQGVQLRRFRLTEEEWDLLREISPLLDIFLYATKKISARRIPLIQDVIPYIDIITNDLVSDFIDNNFVSLVVRHAAHRGYLMLNKYYSLTDDSSVYRIAMILHPKYKTKYFVDAGWEHLWIQVAEELVCSEWRANYKKVGPSEAERQHVSSQQESSRSNMVFII</sequence>
<evidence type="ECO:0000313" key="3">
    <source>
        <dbReference type="Proteomes" id="UP000054270"/>
    </source>
</evidence>
<accession>A0A0D2LQ99</accession>
<dbReference type="SUPFAM" id="SSF53098">
    <property type="entry name" value="Ribonuclease H-like"/>
    <property type="match status" value="1"/>
</dbReference>
<keyword evidence="3" id="KW-1185">Reference proteome</keyword>
<dbReference type="InterPro" id="IPR012337">
    <property type="entry name" value="RNaseH-like_sf"/>
</dbReference>
<organism evidence="2 3">
    <name type="scientific">Hypholoma sublateritium (strain FD-334 SS-4)</name>
    <dbReference type="NCBI Taxonomy" id="945553"/>
    <lineage>
        <taxon>Eukaryota</taxon>
        <taxon>Fungi</taxon>
        <taxon>Dikarya</taxon>
        <taxon>Basidiomycota</taxon>
        <taxon>Agaricomycotina</taxon>
        <taxon>Agaricomycetes</taxon>
        <taxon>Agaricomycetidae</taxon>
        <taxon>Agaricales</taxon>
        <taxon>Agaricineae</taxon>
        <taxon>Strophariaceae</taxon>
        <taxon>Hypholoma</taxon>
    </lineage>
</organism>
<gene>
    <name evidence="2" type="ORF">HYPSUDRAFT_152090</name>
</gene>
<dbReference type="EMBL" id="KN817809">
    <property type="protein sequence ID" value="KJA12993.1"/>
    <property type="molecule type" value="Genomic_DNA"/>
</dbReference>
<dbReference type="OrthoDB" id="3359487at2759"/>
<feature type="region of interest" description="Disordered" evidence="1">
    <location>
        <begin position="149"/>
        <end position="170"/>
    </location>
</feature>
<proteinExistence type="predicted"/>
<dbReference type="OMA" id="SAWETWI"/>
<dbReference type="AlphaFoldDB" id="A0A0D2LQ99"/>
<evidence type="ECO:0000256" key="1">
    <source>
        <dbReference type="SAM" id="MobiDB-lite"/>
    </source>
</evidence>
<evidence type="ECO:0008006" key="4">
    <source>
        <dbReference type="Google" id="ProtNLM"/>
    </source>
</evidence>
<reference evidence="3" key="1">
    <citation type="submission" date="2014-04" db="EMBL/GenBank/DDBJ databases">
        <title>Evolutionary Origins and Diversification of the Mycorrhizal Mutualists.</title>
        <authorList>
            <consortium name="DOE Joint Genome Institute"/>
            <consortium name="Mycorrhizal Genomics Consortium"/>
            <person name="Kohler A."/>
            <person name="Kuo A."/>
            <person name="Nagy L.G."/>
            <person name="Floudas D."/>
            <person name="Copeland A."/>
            <person name="Barry K.W."/>
            <person name="Cichocki N."/>
            <person name="Veneault-Fourrey C."/>
            <person name="LaButti K."/>
            <person name="Lindquist E.A."/>
            <person name="Lipzen A."/>
            <person name="Lundell T."/>
            <person name="Morin E."/>
            <person name="Murat C."/>
            <person name="Riley R."/>
            <person name="Ohm R."/>
            <person name="Sun H."/>
            <person name="Tunlid A."/>
            <person name="Henrissat B."/>
            <person name="Grigoriev I.V."/>
            <person name="Hibbett D.S."/>
            <person name="Martin F."/>
        </authorList>
    </citation>
    <scope>NUCLEOTIDE SEQUENCE [LARGE SCALE GENOMIC DNA]</scope>
    <source>
        <strain evidence="3">FD-334 SS-4</strain>
    </source>
</reference>
<name>A0A0D2LQ99_HYPSF</name>